<evidence type="ECO:0000313" key="2">
    <source>
        <dbReference type="Proteomes" id="UP000321234"/>
    </source>
</evidence>
<sequence length="243" mass="25541">MPAASDRSADRSADGAHARVVVLVGRGRYEDPWHDHAATAHRVALELAAPGRAVELVSLFPGALREQLARDPALVVVVAGSGRVDAGFDGTDDDWAPDHAALTAWADGGGPLLGLHCAANTFTDAPHWSRLLGGRWVPGTSWHPPHGPAAFTALAGAARLPGAPPLVEAVDERYCDLVLGPGAAPLLAHVEDGREQVVAWAVEDGVRRAVYDGLGHAVASYDSSSRRALLRAEVAWLLREPRG</sequence>
<keyword evidence="2" id="KW-1185">Reference proteome</keyword>
<accession>A0A5C8ZHW1</accession>
<dbReference type="SUPFAM" id="SSF52317">
    <property type="entry name" value="Class I glutamine amidotransferase-like"/>
    <property type="match status" value="1"/>
</dbReference>
<evidence type="ECO:0000313" key="1">
    <source>
        <dbReference type="EMBL" id="TXR56506.1"/>
    </source>
</evidence>
<dbReference type="AlphaFoldDB" id="A0A5C8ZHW1"/>
<dbReference type="RefSeq" id="WP_147926299.1">
    <property type="nucleotide sequence ID" value="NZ_VKAC01000005.1"/>
</dbReference>
<organism evidence="1 2">
    <name type="scientific">Quadrisphaera setariae</name>
    <dbReference type="NCBI Taxonomy" id="2593304"/>
    <lineage>
        <taxon>Bacteria</taxon>
        <taxon>Bacillati</taxon>
        <taxon>Actinomycetota</taxon>
        <taxon>Actinomycetes</taxon>
        <taxon>Kineosporiales</taxon>
        <taxon>Kineosporiaceae</taxon>
        <taxon>Quadrisphaera</taxon>
    </lineage>
</organism>
<dbReference type="Proteomes" id="UP000321234">
    <property type="component" value="Unassembled WGS sequence"/>
</dbReference>
<gene>
    <name evidence="1" type="ORF">FMM08_10545</name>
</gene>
<name>A0A5C8ZHW1_9ACTN</name>
<dbReference type="OrthoDB" id="3350268at2"/>
<reference evidence="1 2" key="1">
    <citation type="submission" date="2019-07" db="EMBL/GenBank/DDBJ databases">
        <title>Quadrisphaera sp. strain DD2A genome sequencing and assembly.</title>
        <authorList>
            <person name="Kim I."/>
        </authorList>
    </citation>
    <scope>NUCLEOTIDE SEQUENCE [LARGE SCALE GENOMIC DNA]</scope>
    <source>
        <strain evidence="1 2">DD2A</strain>
    </source>
</reference>
<proteinExistence type="predicted"/>
<dbReference type="InterPro" id="IPR029062">
    <property type="entry name" value="Class_I_gatase-like"/>
</dbReference>
<protein>
    <submittedName>
        <fullName evidence="1">ThuA domain-containing protein</fullName>
    </submittedName>
</protein>
<dbReference type="EMBL" id="VKAC01000005">
    <property type="protein sequence ID" value="TXR56506.1"/>
    <property type="molecule type" value="Genomic_DNA"/>
</dbReference>
<dbReference type="Gene3D" id="3.40.50.880">
    <property type="match status" value="1"/>
</dbReference>
<comment type="caution">
    <text evidence="1">The sequence shown here is derived from an EMBL/GenBank/DDBJ whole genome shotgun (WGS) entry which is preliminary data.</text>
</comment>